<keyword evidence="8 9" id="KW-0472">Membrane</keyword>
<evidence type="ECO:0000256" key="8">
    <source>
        <dbReference type="ARBA" id="ARBA00023136"/>
    </source>
</evidence>
<name>A0A1G2AAP5_9BACT</name>
<dbReference type="InterPro" id="IPR048634">
    <property type="entry name" value="SecD_SecF_C"/>
</dbReference>
<keyword evidence="7 9" id="KW-0811">Translocation</keyword>
<keyword evidence="5 9" id="KW-0653">Protein transport</keyword>
<feature type="domain" description="Protein export membrane protein SecD/SecF C-terminal" evidence="10">
    <location>
        <begin position="115"/>
        <end position="309"/>
    </location>
</feature>
<dbReference type="PANTHER" id="PTHR30081:SF8">
    <property type="entry name" value="PROTEIN TRANSLOCASE SUBUNIT SECF"/>
    <property type="match status" value="1"/>
</dbReference>
<evidence type="ECO:0000256" key="1">
    <source>
        <dbReference type="ARBA" id="ARBA00004651"/>
    </source>
</evidence>
<evidence type="ECO:0000256" key="2">
    <source>
        <dbReference type="ARBA" id="ARBA00022448"/>
    </source>
</evidence>
<evidence type="ECO:0000313" key="12">
    <source>
        <dbReference type="Proteomes" id="UP000178315"/>
    </source>
</evidence>
<feature type="transmembrane region" description="Helical" evidence="9">
    <location>
        <begin position="168"/>
        <end position="194"/>
    </location>
</feature>
<proteinExistence type="inferred from homology"/>
<gene>
    <name evidence="9" type="primary">secF</name>
    <name evidence="11" type="ORF">A3H61_02245</name>
</gene>
<dbReference type="HAMAP" id="MF_01464_B">
    <property type="entry name" value="SecF_B"/>
    <property type="match status" value="1"/>
</dbReference>
<dbReference type="SUPFAM" id="SSF82866">
    <property type="entry name" value="Multidrug efflux transporter AcrB transmembrane domain"/>
    <property type="match status" value="1"/>
</dbReference>
<dbReference type="Proteomes" id="UP000178315">
    <property type="component" value="Unassembled WGS sequence"/>
</dbReference>
<dbReference type="InterPro" id="IPR005665">
    <property type="entry name" value="SecF_bac"/>
</dbReference>
<organism evidence="11 12">
    <name type="scientific">Candidatus Jacksonbacteria bacterium RIFCSPLOWO2_02_FULL_44_20</name>
    <dbReference type="NCBI Taxonomy" id="1798460"/>
    <lineage>
        <taxon>Bacteria</taxon>
        <taxon>Candidatus Jacksoniibacteriota</taxon>
    </lineage>
</organism>
<keyword evidence="4 9" id="KW-0812">Transmembrane</keyword>
<feature type="transmembrane region" description="Helical" evidence="9">
    <location>
        <begin position="7"/>
        <end position="28"/>
    </location>
</feature>
<dbReference type="Pfam" id="PF07549">
    <property type="entry name" value="Sec_GG"/>
    <property type="match status" value="1"/>
</dbReference>
<evidence type="ECO:0000256" key="6">
    <source>
        <dbReference type="ARBA" id="ARBA00022989"/>
    </source>
</evidence>
<dbReference type="GO" id="GO:0043952">
    <property type="term" value="P:protein transport by the Sec complex"/>
    <property type="evidence" value="ECO:0007669"/>
    <property type="project" value="UniProtKB-UniRule"/>
</dbReference>
<dbReference type="PRINTS" id="PR01755">
    <property type="entry name" value="SECFTRNLCASE"/>
</dbReference>
<protein>
    <recommendedName>
        <fullName evidence="9">Protein-export membrane protein SecF</fullName>
    </recommendedName>
</protein>
<comment type="subunit">
    <text evidence="9">Forms a complex with SecD. Part of the essential Sec protein translocation apparatus which comprises SecA, SecYEG and auxiliary proteins SecDF. Other proteins may also be involved.</text>
</comment>
<comment type="caution">
    <text evidence="11">The sequence shown here is derived from an EMBL/GenBank/DDBJ whole genome shotgun (WGS) entry which is preliminary data.</text>
</comment>
<evidence type="ECO:0000256" key="7">
    <source>
        <dbReference type="ARBA" id="ARBA00023010"/>
    </source>
</evidence>
<dbReference type="GO" id="GO:0065002">
    <property type="term" value="P:intracellular protein transmembrane transport"/>
    <property type="evidence" value="ECO:0007669"/>
    <property type="project" value="UniProtKB-UniRule"/>
</dbReference>
<accession>A0A1G2AAP5</accession>
<comment type="similarity">
    <text evidence="9">Belongs to the SecD/SecF family. SecF subfamily.</text>
</comment>
<keyword evidence="6 9" id="KW-1133">Transmembrane helix</keyword>
<dbReference type="Gene3D" id="1.20.1640.10">
    <property type="entry name" value="Multidrug efflux transporter AcrB transmembrane domain"/>
    <property type="match status" value="1"/>
</dbReference>
<dbReference type="InterPro" id="IPR022646">
    <property type="entry name" value="SecD/SecF_CS"/>
</dbReference>
<keyword evidence="3 9" id="KW-1003">Cell membrane</keyword>
<dbReference type="PANTHER" id="PTHR30081">
    <property type="entry name" value="PROTEIN-EXPORT MEMBRANE PROTEIN SEC"/>
    <property type="match status" value="1"/>
</dbReference>
<dbReference type="InterPro" id="IPR022813">
    <property type="entry name" value="SecD/SecF_arch_bac"/>
</dbReference>
<dbReference type="GO" id="GO:0015450">
    <property type="term" value="F:protein-transporting ATPase activity"/>
    <property type="evidence" value="ECO:0007669"/>
    <property type="project" value="InterPro"/>
</dbReference>
<feature type="transmembrane region" description="Helical" evidence="9">
    <location>
        <begin position="206"/>
        <end position="225"/>
    </location>
</feature>
<evidence type="ECO:0000259" key="10">
    <source>
        <dbReference type="Pfam" id="PF02355"/>
    </source>
</evidence>
<evidence type="ECO:0000256" key="4">
    <source>
        <dbReference type="ARBA" id="ARBA00022692"/>
    </source>
</evidence>
<dbReference type="AlphaFoldDB" id="A0A1G2AAP5"/>
<dbReference type="EMBL" id="MHJU01000005">
    <property type="protein sequence ID" value="OGY73978.1"/>
    <property type="molecule type" value="Genomic_DNA"/>
</dbReference>
<dbReference type="Pfam" id="PF02355">
    <property type="entry name" value="SecD_SecF_C"/>
    <property type="match status" value="1"/>
</dbReference>
<sequence length="311" mass="34286">MLKFRIIYYIFSSALVLGSIVVLILFGLNLGIDFAGGALFEITITPKEAGNAIDIERWLETATEPKIGEARVQDTGTGFLIRLRALSEKEHGDVIALIQNGAQVYAKTAGLKESVKITEQRFESVGPTIGKELQSKAFLQLALVLSGIMFYVAWAFRHVGKVRSQKGFAWKFATVAIIALIHDVSITIGVFAVLGKFFDVEIDSSFIAAILLVLGYSVNDTIVVFDRIRENLIRHRFENDLAIIVNKSVADTMVRSLNTSLTILLVLFALLFFGGGATFYFSLALTIGISVGTYSSIFLASPLLYDWERKK</sequence>
<dbReference type="GO" id="GO:0006605">
    <property type="term" value="P:protein targeting"/>
    <property type="evidence" value="ECO:0007669"/>
    <property type="project" value="UniProtKB-UniRule"/>
</dbReference>
<evidence type="ECO:0000256" key="5">
    <source>
        <dbReference type="ARBA" id="ARBA00022927"/>
    </source>
</evidence>
<keyword evidence="2 9" id="KW-0813">Transport</keyword>
<comment type="function">
    <text evidence="9">Part of the Sec protein translocase complex. Interacts with the SecYEG preprotein conducting channel. SecDF uses the proton motive force (PMF) to complete protein translocation after the ATP-dependent function of SecA.</text>
</comment>
<feature type="transmembrane region" description="Helical" evidence="9">
    <location>
        <begin position="137"/>
        <end position="156"/>
    </location>
</feature>
<feature type="transmembrane region" description="Helical" evidence="9">
    <location>
        <begin position="261"/>
        <end position="281"/>
    </location>
</feature>
<dbReference type="GO" id="GO:0005886">
    <property type="term" value="C:plasma membrane"/>
    <property type="evidence" value="ECO:0007669"/>
    <property type="project" value="UniProtKB-SubCell"/>
</dbReference>
<evidence type="ECO:0000256" key="9">
    <source>
        <dbReference type="HAMAP-Rule" id="MF_01464"/>
    </source>
</evidence>
<evidence type="ECO:0000313" key="11">
    <source>
        <dbReference type="EMBL" id="OGY73978.1"/>
    </source>
</evidence>
<reference evidence="11 12" key="1">
    <citation type="journal article" date="2016" name="Nat. Commun.">
        <title>Thousands of microbial genomes shed light on interconnected biogeochemical processes in an aquifer system.</title>
        <authorList>
            <person name="Anantharaman K."/>
            <person name="Brown C.T."/>
            <person name="Hug L.A."/>
            <person name="Sharon I."/>
            <person name="Castelle C.J."/>
            <person name="Probst A.J."/>
            <person name="Thomas B.C."/>
            <person name="Singh A."/>
            <person name="Wilkins M.J."/>
            <person name="Karaoz U."/>
            <person name="Brodie E.L."/>
            <person name="Williams K.H."/>
            <person name="Hubbard S.S."/>
            <person name="Banfield J.F."/>
        </authorList>
    </citation>
    <scope>NUCLEOTIDE SEQUENCE [LARGE SCALE GENOMIC DNA]</scope>
</reference>
<evidence type="ECO:0000256" key="3">
    <source>
        <dbReference type="ARBA" id="ARBA00022475"/>
    </source>
</evidence>
<comment type="subcellular location">
    <subcellularLocation>
        <location evidence="1 9">Cell membrane</location>
        <topology evidence="1 9">Multi-pass membrane protein</topology>
    </subcellularLocation>
</comment>
<feature type="transmembrane region" description="Helical" evidence="9">
    <location>
        <begin position="287"/>
        <end position="305"/>
    </location>
</feature>
<dbReference type="InterPro" id="IPR022645">
    <property type="entry name" value="SecD/SecF_bac"/>
</dbReference>
<dbReference type="NCBIfam" id="TIGR00966">
    <property type="entry name" value="transloc_SecF"/>
    <property type="match status" value="1"/>
</dbReference>